<name>A0A9E2L091_9SPIR</name>
<dbReference type="EMBL" id="JAHLFV010000043">
    <property type="protein sequence ID" value="MBU3849295.1"/>
    <property type="molecule type" value="Genomic_DNA"/>
</dbReference>
<proteinExistence type="predicted"/>
<sequence>MEESKPKYKKRWGDRVDGRLLRSLDPITQLIPYLMPTRSGSQNLFNFSIPTTELDSYVHRIREERNLPGFGIMHVLIAAYVRAISQRPGINRFVSANRLYARHGIEVIMAVKKELKLEAPETMIKFFFNPDATIFDVYNQMTDKITQFQNSPSEEDIVVSLGRLFLRIPQIFLTMTFAFVRWLDTHGWLPRILTKESPFHGSVLFTAIGSLGVPVIYHHLYDLGNVPVFVAFSTNRRERKLLSDNVIGQTRYLDCNFTLDDRICDGFYYASALREIKKHLKNPHLLEVPPQEIVEDIY</sequence>
<dbReference type="SUPFAM" id="SSF52777">
    <property type="entry name" value="CoA-dependent acyltransferases"/>
    <property type="match status" value="1"/>
</dbReference>
<evidence type="ECO:0000313" key="2">
    <source>
        <dbReference type="Proteomes" id="UP000823914"/>
    </source>
</evidence>
<dbReference type="Proteomes" id="UP000823914">
    <property type="component" value="Unassembled WGS sequence"/>
</dbReference>
<reference evidence="1" key="1">
    <citation type="journal article" date="2021" name="PeerJ">
        <title>Extensive microbial diversity within the chicken gut microbiome revealed by metagenomics and culture.</title>
        <authorList>
            <person name="Gilroy R."/>
            <person name="Ravi A."/>
            <person name="Getino M."/>
            <person name="Pursley I."/>
            <person name="Horton D.L."/>
            <person name="Alikhan N.F."/>
            <person name="Baker D."/>
            <person name="Gharbi K."/>
            <person name="Hall N."/>
            <person name="Watson M."/>
            <person name="Adriaenssens E.M."/>
            <person name="Foster-Nyarko E."/>
            <person name="Jarju S."/>
            <person name="Secka A."/>
            <person name="Antonio M."/>
            <person name="Oren A."/>
            <person name="Chaudhuri R.R."/>
            <person name="La Ragione R."/>
            <person name="Hildebrand F."/>
            <person name="Pallen M.J."/>
        </authorList>
    </citation>
    <scope>NUCLEOTIDE SEQUENCE</scope>
    <source>
        <strain evidence="1">Gambia15-2214</strain>
    </source>
</reference>
<evidence type="ECO:0000313" key="1">
    <source>
        <dbReference type="EMBL" id="MBU3849295.1"/>
    </source>
</evidence>
<comment type="caution">
    <text evidence="1">The sequence shown here is derived from an EMBL/GenBank/DDBJ whole genome shotgun (WGS) entry which is preliminary data.</text>
</comment>
<dbReference type="Gene3D" id="3.30.559.10">
    <property type="entry name" value="Chloramphenicol acetyltransferase-like domain"/>
    <property type="match status" value="1"/>
</dbReference>
<dbReference type="InterPro" id="IPR023213">
    <property type="entry name" value="CAT-like_dom_sf"/>
</dbReference>
<accession>A0A9E2L091</accession>
<dbReference type="AlphaFoldDB" id="A0A9E2L091"/>
<protein>
    <recommendedName>
        <fullName evidence="3">2-oxoacid dehydrogenase acyltransferase catalytic domain-containing protein</fullName>
    </recommendedName>
</protein>
<reference evidence="1" key="2">
    <citation type="submission" date="2021-04" db="EMBL/GenBank/DDBJ databases">
        <authorList>
            <person name="Gilroy R."/>
        </authorList>
    </citation>
    <scope>NUCLEOTIDE SEQUENCE</scope>
    <source>
        <strain evidence="1">Gambia15-2214</strain>
    </source>
</reference>
<organism evidence="1 2">
    <name type="scientific">Candidatus Treponema excrementipullorum</name>
    <dbReference type="NCBI Taxonomy" id="2838768"/>
    <lineage>
        <taxon>Bacteria</taxon>
        <taxon>Pseudomonadati</taxon>
        <taxon>Spirochaetota</taxon>
        <taxon>Spirochaetia</taxon>
        <taxon>Spirochaetales</taxon>
        <taxon>Treponemataceae</taxon>
        <taxon>Treponema</taxon>
    </lineage>
</organism>
<gene>
    <name evidence="1" type="ORF">IAA16_01875</name>
</gene>
<evidence type="ECO:0008006" key="3">
    <source>
        <dbReference type="Google" id="ProtNLM"/>
    </source>
</evidence>